<comment type="similarity">
    <text evidence="1">Belongs to the protein kinase superfamily. ADCK protein kinase family.</text>
</comment>
<feature type="transmembrane region" description="Helical" evidence="2">
    <location>
        <begin position="501"/>
        <end position="521"/>
    </location>
</feature>
<reference evidence="4 5" key="1">
    <citation type="submission" date="2020-04" db="EMBL/GenBank/DDBJ databases">
        <authorList>
            <person name="De Canck E."/>
        </authorList>
    </citation>
    <scope>NUCLEOTIDE SEQUENCE [LARGE SCALE GENOMIC DNA]</scope>
    <source>
        <strain evidence="4 5">LMG 28688</strain>
    </source>
</reference>
<accession>A0A6J5GXR7</accession>
<keyword evidence="2" id="KW-0472">Membrane</keyword>
<dbReference type="GO" id="GO:0016740">
    <property type="term" value="F:transferase activity"/>
    <property type="evidence" value="ECO:0007669"/>
    <property type="project" value="UniProtKB-KW"/>
</dbReference>
<proteinExistence type="inferred from homology"/>
<evidence type="ECO:0000256" key="1">
    <source>
        <dbReference type="ARBA" id="ARBA00009670"/>
    </source>
</evidence>
<dbReference type="Proteomes" id="UP000494119">
    <property type="component" value="Unassembled WGS sequence"/>
</dbReference>
<dbReference type="EMBL" id="CADIKL010000062">
    <property type="protein sequence ID" value="CAB3808911.1"/>
    <property type="molecule type" value="Genomic_DNA"/>
</dbReference>
<sequence length="550" mass="60335">MRSQLRQLRLLFCALRYGIRLIWLAAPEHHKLHWIVSLAARMRDDERLATHLSSALPRLAPLAGAFAQTLVNKPELAATTLHDAIDAVDHFEEPLTPQQLDAALHAAFGKPPQTIFSWIAPTPSHNGWCEQTHVARLVLPVNGHQMVTVRVLRAKQVQEVDDDAALLCAVARWLERFSGAARKLGLRALAQTLREDLQRRFDLRAQAANLSQTGHHLANDARVLVPDVIWDCCTAQTLTVEHIDTVHVTDLAGLAEHHINVTRVAAHLIEVVTQQAFEHGFFHAAFDARRVAVSIEPQTHGRLIFASAALMTSLSSPEREFFVHGATALFEQDYARLAALHHVAGHVPTHARAEQIEAELRTRSEAHFASDASTRSAGALFHHLLHSVQPFGGEVSPRLAAAQRAFGNAETLARTIHPGVDAWGIASATLMDIAKRDLGPQGWIKRLSQELPHLAQIAPRVPQLIYHFMQHHTHAAHGPNAAQAQAAALEALRREHRRTRALLIACAVTGVLIGVAATLFATPSFSQASRMPDLPAAHAGHFRTASSVQS</sequence>
<dbReference type="InterPro" id="IPR050154">
    <property type="entry name" value="UbiB_kinase"/>
</dbReference>
<feature type="domain" description="ABC1 atypical kinase-like" evidence="3">
    <location>
        <begin position="94"/>
        <end position="339"/>
    </location>
</feature>
<evidence type="ECO:0000259" key="3">
    <source>
        <dbReference type="Pfam" id="PF03109"/>
    </source>
</evidence>
<protein>
    <recommendedName>
        <fullName evidence="3">ABC1 atypical kinase-like domain-containing protein</fullName>
    </recommendedName>
</protein>
<keyword evidence="2" id="KW-1133">Transmembrane helix</keyword>
<evidence type="ECO:0000256" key="2">
    <source>
        <dbReference type="SAM" id="Phobius"/>
    </source>
</evidence>
<keyword evidence="2" id="KW-0812">Transmembrane</keyword>
<keyword evidence="4" id="KW-0808">Transferase</keyword>
<dbReference type="Pfam" id="PF03109">
    <property type="entry name" value="ABC1"/>
    <property type="match status" value="1"/>
</dbReference>
<gene>
    <name evidence="4" type="primary">ubiB_2</name>
    <name evidence="4" type="ORF">LMG28688_06874</name>
</gene>
<dbReference type="PANTHER" id="PTHR10566">
    <property type="entry name" value="CHAPERONE-ACTIVITY OF BC1 COMPLEX CABC1 -RELATED"/>
    <property type="match status" value="1"/>
</dbReference>
<dbReference type="AlphaFoldDB" id="A0A6J5GXR7"/>
<evidence type="ECO:0000313" key="5">
    <source>
        <dbReference type="Proteomes" id="UP000494119"/>
    </source>
</evidence>
<organism evidence="4 5">
    <name type="scientific">Paraburkholderia caffeinitolerans</name>
    <dbReference type="NCBI Taxonomy" id="1723730"/>
    <lineage>
        <taxon>Bacteria</taxon>
        <taxon>Pseudomonadati</taxon>
        <taxon>Pseudomonadota</taxon>
        <taxon>Betaproteobacteria</taxon>
        <taxon>Burkholderiales</taxon>
        <taxon>Burkholderiaceae</taxon>
        <taxon>Paraburkholderia</taxon>
    </lineage>
</organism>
<evidence type="ECO:0000313" key="4">
    <source>
        <dbReference type="EMBL" id="CAB3808911.1"/>
    </source>
</evidence>
<dbReference type="PANTHER" id="PTHR10566:SF113">
    <property type="entry name" value="PROTEIN ACTIVITY OF BC1 COMPLEX KINASE 7, CHLOROPLASTIC"/>
    <property type="match status" value="1"/>
</dbReference>
<name>A0A6J5GXR7_9BURK</name>
<dbReference type="InterPro" id="IPR004147">
    <property type="entry name" value="ABC1_dom"/>
</dbReference>
<keyword evidence="5" id="KW-1185">Reference proteome</keyword>
<dbReference type="RefSeq" id="WP_175198298.1">
    <property type="nucleotide sequence ID" value="NZ_CADIKL010000062.1"/>
</dbReference>